<comment type="similarity">
    <text evidence="1">Belongs to the bacterial sugar transferase family.</text>
</comment>
<evidence type="ECO:0000313" key="5">
    <source>
        <dbReference type="Proteomes" id="UP001247620"/>
    </source>
</evidence>
<comment type="caution">
    <text evidence="4">The sequence shown here is derived from an EMBL/GenBank/DDBJ whole genome shotgun (WGS) entry which is preliminary data.</text>
</comment>
<reference evidence="4 5" key="1">
    <citation type="submission" date="2023-07" db="EMBL/GenBank/DDBJ databases">
        <title>Sorghum-associated microbial communities from plants grown in Nebraska, USA.</title>
        <authorList>
            <person name="Schachtman D."/>
        </authorList>
    </citation>
    <scope>NUCLEOTIDE SEQUENCE [LARGE SCALE GENOMIC DNA]</scope>
    <source>
        <strain evidence="4 5">3262</strain>
    </source>
</reference>
<feature type="domain" description="Bacterial sugar transferase" evidence="3">
    <location>
        <begin position="4"/>
        <end position="196"/>
    </location>
</feature>
<feature type="transmembrane region" description="Helical" evidence="2">
    <location>
        <begin position="6"/>
        <end position="32"/>
    </location>
</feature>
<keyword evidence="2" id="KW-0812">Transmembrane</keyword>
<keyword evidence="2" id="KW-0472">Membrane</keyword>
<evidence type="ECO:0000259" key="3">
    <source>
        <dbReference type="Pfam" id="PF02397"/>
    </source>
</evidence>
<evidence type="ECO:0000256" key="1">
    <source>
        <dbReference type="ARBA" id="ARBA00006464"/>
    </source>
</evidence>
<dbReference type="PANTHER" id="PTHR30576">
    <property type="entry name" value="COLANIC BIOSYNTHESIS UDP-GLUCOSE LIPID CARRIER TRANSFERASE"/>
    <property type="match status" value="1"/>
</dbReference>
<dbReference type="RefSeq" id="WP_310090600.1">
    <property type="nucleotide sequence ID" value="NZ_JAVDUU010000001.1"/>
</dbReference>
<gene>
    <name evidence="4" type="ORF">J2W55_000045</name>
</gene>
<proteinExistence type="inferred from homology"/>
<dbReference type="Proteomes" id="UP001247620">
    <property type="component" value="Unassembled WGS sequence"/>
</dbReference>
<name>A0ABU1T499_9SPHI</name>
<protein>
    <submittedName>
        <fullName evidence="4">Lipopolysaccharide/colanic/teichoic acid biosynthesis glycosyltransferase</fullName>
    </submittedName>
</protein>
<dbReference type="InterPro" id="IPR003362">
    <property type="entry name" value="Bact_transf"/>
</dbReference>
<keyword evidence="2" id="KW-1133">Transmembrane helix</keyword>
<keyword evidence="5" id="KW-1185">Reference proteome</keyword>
<dbReference type="EMBL" id="JAVDUU010000001">
    <property type="protein sequence ID" value="MDR6940217.1"/>
    <property type="molecule type" value="Genomic_DNA"/>
</dbReference>
<organism evidence="4 5">
    <name type="scientific">Mucilaginibacter pocheonensis</name>
    <dbReference type="NCBI Taxonomy" id="398050"/>
    <lineage>
        <taxon>Bacteria</taxon>
        <taxon>Pseudomonadati</taxon>
        <taxon>Bacteroidota</taxon>
        <taxon>Sphingobacteriia</taxon>
        <taxon>Sphingobacteriales</taxon>
        <taxon>Sphingobacteriaceae</taxon>
        <taxon>Mucilaginibacter</taxon>
    </lineage>
</organism>
<sequence length="198" mass="23175">MFLKRAFDVCLALTGIILLLPLFIIIALLICIDSRGGAFYVQRRVGRNCIDFNLIKFRTMYTNADRSGLLTIGNRDFRITPVGYWLRKYKLDELPQLFNIFLGHMSFVGPRPEVRKYVDLYTPQQQRVLSIKPGITDRASIRYFNENELLAVAEDPEKLYITEIIPSKIQYNLDYIDNQNLWVDMVIIYQTLKRIISK</sequence>
<dbReference type="PANTHER" id="PTHR30576:SF20">
    <property type="entry name" value="QUINOVOSAMINEPHOSPHOTRANSFERAE-RELATED"/>
    <property type="match status" value="1"/>
</dbReference>
<evidence type="ECO:0000313" key="4">
    <source>
        <dbReference type="EMBL" id="MDR6940217.1"/>
    </source>
</evidence>
<dbReference type="Pfam" id="PF02397">
    <property type="entry name" value="Bac_transf"/>
    <property type="match status" value="1"/>
</dbReference>
<evidence type="ECO:0000256" key="2">
    <source>
        <dbReference type="SAM" id="Phobius"/>
    </source>
</evidence>
<accession>A0ABU1T499</accession>